<accession>A0A6J5NXK9</accession>
<sequence length="118" mass="13474">MESATQHDITFELEKETPEYETLLGLCLMHQVQAFEIMHGEINDLRITFLCFEHKGEVILYQSGWEAVNAHLYFWIGAITRDEKETVFDAATDLALSCLPTFVLCQRSAEAETDTKKG</sequence>
<evidence type="ECO:0000313" key="1">
    <source>
        <dbReference type="EMBL" id="CAB4163552.1"/>
    </source>
</evidence>
<reference evidence="1" key="1">
    <citation type="submission" date="2020-04" db="EMBL/GenBank/DDBJ databases">
        <authorList>
            <person name="Chiriac C."/>
            <person name="Salcher M."/>
            <person name="Ghai R."/>
            <person name="Kavagutti S V."/>
        </authorList>
    </citation>
    <scope>NUCLEOTIDE SEQUENCE</scope>
</reference>
<name>A0A6J5NXK9_9CAUD</name>
<dbReference type="EMBL" id="LR796746">
    <property type="protein sequence ID" value="CAB4163552.1"/>
    <property type="molecule type" value="Genomic_DNA"/>
</dbReference>
<protein>
    <submittedName>
        <fullName evidence="1">Uncharacterized protein</fullName>
    </submittedName>
</protein>
<proteinExistence type="predicted"/>
<organism evidence="1">
    <name type="scientific">uncultured Caudovirales phage</name>
    <dbReference type="NCBI Taxonomy" id="2100421"/>
    <lineage>
        <taxon>Viruses</taxon>
        <taxon>Duplodnaviria</taxon>
        <taxon>Heunggongvirae</taxon>
        <taxon>Uroviricota</taxon>
        <taxon>Caudoviricetes</taxon>
        <taxon>Peduoviridae</taxon>
        <taxon>Maltschvirus</taxon>
        <taxon>Maltschvirus maltsch</taxon>
    </lineage>
</organism>
<gene>
    <name evidence="1" type="ORF">UFOVP814_35</name>
</gene>